<dbReference type="PANTHER" id="PTHR47481">
    <property type="match status" value="1"/>
</dbReference>
<dbReference type="Proteomes" id="UP000290289">
    <property type="component" value="Chromosome 8"/>
</dbReference>
<gene>
    <name evidence="1" type="ORF">DVH24_033311</name>
</gene>
<evidence type="ECO:0000313" key="2">
    <source>
        <dbReference type="Proteomes" id="UP000290289"/>
    </source>
</evidence>
<name>A0A498JC51_MALDO</name>
<accession>A0A498JC51</accession>
<proteinExistence type="predicted"/>
<dbReference type="EMBL" id="RDQH01000334">
    <property type="protein sequence ID" value="RXH92415.1"/>
    <property type="molecule type" value="Genomic_DNA"/>
</dbReference>
<organism evidence="1 2">
    <name type="scientific">Malus domestica</name>
    <name type="common">Apple</name>
    <name type="synonym">Pyrus malus</name>
    <dbReference type="NCBI Taxonomy" id="3750"/>
    <lineage>
        <taxon>Eukaryota</taxon>
        <taxon>Viridiplantae</taxon>
        <taxon>Streptophyta</taxon>
        <taxon>Embryophyta</taxon>
        <taxon>Tracheophyta</taxon>
        <taxon>Spermatophyta</taxon>
        <taxon>Magnoliopsida</taxon>
        <taxon>eudicotyledons</taxon>
        <taxon>Gunneridae</taxon>
        <taxon>Pentapetalae</taxon>
        <taxon>rosids</taxon>
        <taxon>fabids</taxon>
        <taxon>Rosales</taxon>
        <taxon>Rosaceae</taxon>
        <taxon>Amygdaloideae</taxon>
        <taxon>Maleae</taxon>
        <taxon>Malus</taxon>
    </lineage>
</organism>
<evidence type="ECO:0000313" key="1">
    <source>
        <dbReference type="EMBL" id="RXH92415.1"/>
    </source>
</evidence>
<keyword evidence="2" id="KW-1185">Reference proteome</keyword>
<dbReference type="AlphaFoldDB" id="A0A498JC51"/>
<protein>
    <recommendedName>
        <fullName evidence="3">Retrotransposon Copia-like N-terminal domain-containing protein</fullName>
    </recommendedName>
</protein>
<reference evidence="1 2" key="1">
    <citation type="submission" date="2018-10" db="EMBL/GenBank/DDBJ databases">
        <title>A high-quality apple genome assembly.</title>
        <authorList>
            <person name="Hu J."/>
        </authorList>
    </citation>
    <scope>NUCLEOTIDE SEQUENCE [LARGE SCALE GENOMIC DNA]</scope>
    <source>
        <strain evidence="2">cv. HFTH1</strain>
        <tissue evidence="1">Young leaf</tissue>
    </source>
</reference>
<comment type="caution">
    <text evidence="1">The sequence shown here is derived from an EMBL/GenBank/DDBJ whole genome shotgun (WGS) entry which is preliminary data.</text>
</comment>
<dbReference type="PANTHER" id="PTHR47481:SF34">
    <property type="entry name" value="CCHC-TYPE DOMAIN-CONTAINING PROTEIN"/>
    <property type="match status" value="1"/>
</dbReference>
<evidence type="ECO:0008006" key="3">
    <source>
        <dbReference type="Google" id="ProtNLM"/>
    </source>
</evidence>
<sequence length="139" mass="15770">MPHQTWSYTPSIAAQHIAFLMPAKLTCDNYLVWKELFVPIFENYDMLGLIDGTEPCPPQFLSDASGTKPTIPNSAYAQWVKKDHTCKIWINASLSEAVLLCMVGSTTAYTLWLNLENRVGRISRSHLLQLKAKLQKMKK</sequence>